<dbReference type="InterPro" id="IPR018490">
    <property type="entry name" value="cNMP-bd_dom_sf"/>
</dbReference>
<dbReference type="PROSITE" id="PS50042">
    <property type="entry name" value="CNMP_BINDING_3"/>
    <property type="match status" value="1"/>
</dbReference>
<dbReference type="InterPro" id="IPR000595">
    <property type="entry name" value="cNMP-bd_dom"/>
</dbReference>
<evidence type="ECO:0000313" key="7">
    <source>
        <dbReference type="Proteomes" id="UP000767854"/>
    </source>
</evidence>
<evidence type="ECO:0000259" key="4">
    <source>
        <dbReference type="PROSITE" id="PS50042"/>
    </source>
</evidence>
<dbReference type="InterPro" id="IPR050397">
    <property type="entry name" value="Env_Response_Regulators"/>
</dbReference>
<reference evidence="6 7" key="1">
    <citation type="submission" date="2021-01" db="EMBL/GenBank/DDBJ databases">
        <title>Genomic Encyclopedia of Type Strains, Phase IV (KMG-IV): sequencing the most valuable type-strain genomes for metagenomic binning, comparative biology and taxonomic classification.</title>
        <authorList>
            <person name="Goeker M."/>
        </authorList>
    </citation>
    <scope>NUCLEOTIDE SEQUENCE [LARGE SCALE GENOMIC DNA]</scope>
    <source>
        <strain evidence="6 7">DSM 24436</strain>
    </source>
</reference>
<dbReference type="Proteomes" id="UP000767854">
    <property type="component" value="Unassembled WGS sequence"/>
</dbReference>
<comment type="caution">
    <text evidence="6">The sequence shown here is derived from an EMBL/GenBank/DDBJ whole genome shotgun (WGS) entry which is preliminary data.</text>
</comment>
<keyword evidence="3" id="KW-0804">Transcription</keyword>
<evidence type="ECO:0000259" key="5">
    <source>
        <dbReference type="PROSITE" id="PS51063"/>
    </source>
</evidence>
<dbReference type="InterPro" id="IPR036390">
    <property type="entry name" value="WH_DNA-bd_sf"/>
</dbReference>
<dbReference type="InterPro" id="IPR012318">
    <property type="entry name" value="HTH_CRP"/>
</dbReference>
<name>A0ABS2MTE5_9FIRM</name>
<feature type="domain" description="HTH crp-type" evidence="5">
    <location>
        <begin position="149"/>
        <end position="215"/>
    </location>
</feature>
<dbReference type="Pfam" id="PF00027">
    <property type="entry name" value="cNMP_binding"/>
    <property type="match status" value="1"/>
</dbReference>
<dbReference type="Pfam" id="PF13545">
    <property type="entry name" value="HTH_Crp_2"/>
    <property type="match status" value="1"/>
</dbReference>
<dbReference type="RefSeq" id="WP_204665108.1">
    <property type="nucleotide sequence ID" value="NZ_JAFBDT010000026.1"/>
</dbReference>
<dbReference type="PANTHER" id="PTHR24567:SF26">
    <property type="entry name" value="REGULATORY PROTEIN YEIL"/>
    <property type="match status" value="1"/>
</dbReference>
<evidence type="ECO:0000313" key="6">
    <source>
        <dbReference type="EMBL" id="MBM7562681.1"/>
    </source>
</evidence>
<dbReference type="PROSITE" id="PS51063">
    <property type="entry name" value="HTH_CRP_2"/>
    <property type="match status" value="1"/>
</dbReference>
<sequence>MKIDTDVLRLQRIINQYALSGILTQDMIASAELVIYDQDEGVLEANQPMHYFYFFVSGKLKVFQVHENGRALLLQFYSAFDSLGEVEFMNDAPATCSAVAVQESLLIRIPFEVMHHSAKNHPPFLRYVIRSLSAKLMAADKHHAYNLLYPVKNRLSSYLKAYSQNTQMIELKDSMQEISEYIGTTYRQLHRAFDQLQKSGVIDKKGKRILIQNTSELESLAGELYTVDLSTIGHIERHGAK</sequence>
<accession>A0ABS2MTE5</accession>
<proteinExistence type="predicted"/>
<dbReference type="SMART" id="SM00100">
    <property type="entry name" value="cNMP"/>
    <property type="match status" value="1"/>
</dbReference>
<feature type="domain" description="Cyclic nucleotide-binding" evidence="4">
    <location>
        <begin position="26"/>
        <end position="109"/>
    </location>
</feature>
<dbReference type="CDD" id="cd00038">
    <property type="entry name" value="CAP_ED"/>
    <property type="match status" value="1"/>
</dbReference>
<organism evidence="6 7">
    <name type="scientific">Fusibacter tunisiensis</name>
    <dbReference type="NCBI Taxonomy" id="1008308"/>
    <lineage>
        <taxon>Bacteria</taxon>
        <taxon>Bacillati</taxon>
        <taxon>Bacillota</taxon>
        <taxon>Clostridia</taxon>
        <taxon>Eubacteriales</taxon>
        <taxon>Eubacteriales Family XII. Incertae Sedis</taxon>
        <taxon>Fusibacter</taxon>
    </lineage>
</organism>
<protein>
    <submittedName>
        <fullName evidence="6">CRP-like cAMP-binding protein</fullName>
    </submittedName>
</protein>
<dbReference type="EMBL" id="JAFBDT010000026">
    <property type="protein sequence ID" value="MBM7562681.1"/>
    <property type="molecule type" value="Genomic_DNA"/>
</dbReference>
<keyword evidence="2" id="KW-0238">DNA-binding</keyword>
<evidence type="ECO:0000256" key="1">
    <source>
        <dbReference type="ARBA" id="ARBA00023015"/>
    </source>
</evidence>
<dbReference type="SUPFAM" id="SSF51206">
    <property type="entry name" value="cAMP-binding domain-like"/>
    <property type="match status" value="1"/>
</dbReference>
<dbReference type="InterPro" id="IPR014710">
    <property type="entry name" value="RmlC-like_jellyroll"/>
</dbReference>
<gene>
    <name evidence="6" type="ORF">JOC49_002242</name>
</gene>
<dbReference type="Gene3D" id="2.60.120.10">
    <property type="entry name" value="Jelly Rolls"/>
    <property type="match status" value="1"/>
</dbReference>
<dbReference type="PANTHER" id="PTHR24567">
    <property type="entry name" value="CRP FAMILY TRANSCRIPTIONAL REGULATORY PROTEIN"/>
    <property type="match status" value="1"/>
</dbReference>
<evidence type="ECO:0000256" key="3">
    <source>
        <dbReference type="ARBA" id="ARBA00023163"/>
    </source>
</evidence>
<dbReference type="SUPFAM" id="SSF46785">
    <property type="entry name" value="Winged helix' DNA-binding domain"/>
    <property type="match status" value="1"/>
</dbReference>
<evidence type="ECO:0000256" key="2">
    <source>
        <dbReference type="ARBA" id="ARBA00023125"/>
    </source>
</evidence>
<keyword evidence="7" id="KW-1185">Reference proteome</keyword>
<keyword evidence="1" id="KW-0805">Transcription regulation</keyword>